<dbReference type="OrthoDB" id="8069525at2759"/>
<dbReference type="InterPro" id="IPR005162">
    <property type="entry name" value="Retrotrans_gag_dom"/>
</dbReference>
<feature type="compositionally biased region" description="Gly residues" evidence="1">
    <location>
        <begin position="269"/>
        <end position="284"/>
    </location>
</feature>
<protein>
    <recommendedName>
        <fullName evidence="2">Retrotransposon gag domain-containing protein</fullName>
    </recommendedName>
</protein>
<keyword evidence="4" id="KW-1185">Reference proteome</keyword>
<dbReference type="HOGENOM" id="CLU_060621_0_0_1"/>
<dbReference type="KEGG" id="dpx:DAPPUDRAFT_336781"/>
<dbReference type="EMBL" id="GL733514">
    <property type="protein sequence ID" value="EFX62557.1"/>
    <property type="molecule type" value="Genomic_DNA"/>
</dbReference>
<feature type="domain" description="Retrotransposon gag" evidence="2">
    <location>
        <begin position="57"/>
        <end position="133"/>
    </location>
</feature>
<feature type="region of interest" description="Disordered" evidence="1">
    <location>
        <begin position="327"/>
        <end position="385"/>
    </location>
</feature>
<evidence type="ECO:0000256" key="1">
    <source>
        <dbReference type="SAM" id="MobiDB-lite"/>
    </source>
</evidence>
<evidence type="ECO:0000313" key="3">
    <source>
        <dbReference type="EMBL" id="EFX62557.1"/>
    </source>
</evidence>
<gene>
    <name evidence="3" type="ORF">DAPPUDRAFT_336781</name>
</gene>
<feature type="region of interest" description="Disordered" evidence="1">
    <location>
        <begin position="263"/>
        <end position="304"/>
    </location>
</feature>
<accession>E9I0C3</accession>
<sequence length="385" mass="42180">MANINAALMRADLAKLPLWSGDASKDGYTIEQWVTRVNKAATTAAWNDADTMAYVYNALRGPALRWLESLKRFNINIDSWAAVRTEMLDAYSRVQTARTAIVNLSDLKQGQNESVTDFGARVARTVDDLEHLMPAASRAPQGVVWADVFTGLAGWAGVTAEQKATQLQIAADKVIWATYNHLGVQLFISNLKPALRDELMKAPPTDLNAAIKAARQLEKIHAKPENGHATVSEIGQSNPQAAADDVDQQIEALSAQFQALLKRRQANNGRGGRGGRGRGSQGRGGRGRGRGQTQGNNGASSSSYNTCRYCKKPGHLQKVCNSRIRAGAPEVDAQGKPYSHGNEMDQEDEDYQGDMSNGNPWGQQQQQQQDWNELQEVYNETPDFL</sequence>
<dbReference type="PhylomeDB" id="E9I0C3"/>
<dbReference type="Pfam" id="PF03732">
    <property type="entry name" value="Retrotrans_gag"/>
    <property type="match status" value="1"/>
</dbReference>
<dbReference type="PANTHER" id="PTHR33223:SF6">
    <property type="entry name" value="CCHC-TYPE DOMAIN-CONTAINING PROTEIN"/>
    <property type="match status" value="1"/>
</dbReference>
<dbReference type="PANTHER" id="PTHR33223">
    <property type="entry name" value="CCHC-TYPE DOMAIN-CONTAINING PROTEIN"/>
    <property type="match status" value="1"/>
</dbReference>
<evidence type="ECO:0000259" key="2">
    <source>
        <dbReference type="Pfam" id="PF03732"/>
    </source>
</evidence>
<dbReference type="InParanoid" id="E9I0C3"/>
<organism evidence="3 4">
    <name type="scientific">Daphnia pulex</name>
    <name type="common">Water flea</name>
    <dbReference type="NCBI Taxonomy" id="6669"/>
    <lineage>
        <taxon>Eukaryota</taxon>
        <taxon>Metazoa</taxon>
        <taxon>Ecdysozoa</taxon>
        <taxon>Arthropoda</taxon>
        <taxon>Crustacea</taxon>
        <taxon>Branchiopoda</taxon>
        <taxon>Diplostraca</taxon>
        <taxon>Cladocera</taxon>
        <taxon>Anomopoda</taxon>
        <taxon>Daphniidae</taxon>
        <taxon>Daphnia</taxon>
    </lineage>
</organism>
<dbReference type="AlphaFoldDB" id="E9I0C3"/>
<evidence type="ECO:0000313" key="4">
    <source>
        <dbReference type="Proteomes" id="UP000000305"/>
    </source>
</evidence>
<dbReference type="Proteomes" id="UP000000305">
    <property type="component" value="Unassembled WGS sequence"/>
</dbReference>
<name>E9I0C3_DAPPU</name>
<reference evidence="3 4" key="1">
    <citation type="journal article" date="2011" name="Science">
        <title>The ecoresponsive genome of Daphnia pulex.</title>
        <authorList>
            <person name="Colbourne J.K."/>
            <person name="Pfrender M.E."/>
            <person name="Gilbert D."/>
            <person name="Thomas W.K."/>
            <person name="Tucker A."/>
            <person name="Oakley T.H."/>
            <person name="Tokishita S."/>
            <person name="Aerts A."/>
            <person name="Arnold G.J."/>
            <person name="Basu M.K."/>
            <person name="Bauer D.J."/>
            <person name="Caceres C.E."/>
            <person name="Carmel L."/>
            <person name="Casola C."/>
            <person name="Choi J.H."/>
            <person name="Detter J.C."/>
            <person name="Dong Q."/>
            <person name="Dusheyko S."/>
            <person name="Eads B.D."/>
            <person name="Frohlich T."/>
            <person name="Geiler-Samerotte K.A."/>
            <person name="Gerlach D."/>
            <person name="Hatcher P."/>
            <person name="Jogdeo S."/>
            <person name="Krijgsveld J."/>
            <person name="Kriventseva E.V."/>
            <person name="Kultz D."/>
            <person name="Laforsch C."/>
            <person name="Lindquist E."/>
            <person name="Lopez J."/>
            <person name="Manak J.R."/>
            <person name="Muller J."/>
            <person name="Pangilinan J."/>
            <person name="Patwardhan R.P."/>
            <person name="Pitluck S."/>
            <person name="Pritham E.J."/>
            <person name="Rechtsteiner A."/>
            <person name="Rho M."/>
            <person name="Rogozin I.B."/>
            <person name="Sakarya O."/>
            <person name="Salamov A."/>
            <person name="Schaack S."/>
            <person name="Shapiro H."/>
            <person name="Shiga Y."/>
            <person name="Skalitzky C."/>
            <person name="Smith Z."/>
            <person name="Souvorov A."/>
            <person name="Sung W."/>
            <person name="Tang Z."/>
            <person name="Tsuchiya D."/>
            <person name="Tu H."/>
            <person name="Vos H."/>
            <person name="Wang M."/>
            <person name="Wolf Y.I."/>
            <person name="Yamagata H."/>
            <person name="Yamada T."/>
            <person name="Ye Y."/>
            <person name="Shaw J.R."/>
            <person name="Andrews J."/>
            <person name="Crease T.J."/>
            <person name="Tang H."/>
            <person name="Lucas S.M."/>
            <person name="Robertson H.M."/>
            <person name="Bork P."/>
            <person name="Koonin E.V."/>
            <person name="Zdobnov E.M."/>
            <person name="Grigoriev I.V."/>
            <person name="Lynch M."/>
            <person name="Boore J.L."/>
        </authorList>
    </citation>
    <scope>NUCLEOTIDE SEQUENCE [LARGE SCALE GENOMIC DNA]</scope>
</reference>
<proteinExistence type="predicted"/>